<keyword evidence="7" id="KW-0460">Magnesium</keyword>
<keyword evidence="4 10" id="KW-0328">Glycosyltransferase</keyword>
<evidence type="ECO:0000256" key="3">
    <source>
        <dbReference type="ARBA" id="ARBA00006351"/>
    </source>
</evidence>
<evidence type="ECO:0000256" key="8">
    <source>
        <dbReference type="ARBA" id="ARBA00022985"/>
    </source>
</evidence>
<dbReference type="PANTHER" id="PTHR13778:SF47">
    <property type="entry name" value="LIPOPOLYSACCHARIDE 1,3-GALACTOSYLTRANSFERASE"/>
    <property type="match status" value="1"/>
</dbReference>
<dbReference type="CDD" id="cd04194">
    <property type="entry name" value="GT8_A4GalT_like"/>
    <property type="match status" value="1"/>
</dbReference>
<evidence type="ECO:0000256" key="4">
    <source>
        <dbReference type="ARBA" id="ARBA00022676"/>
    </source>
</evidence>
<dbReference type="AlphaFoldDB" id="A0A212I519"/>
<dbReference type="InterPro" id="IPR050748">
    <property type="entry name" value="Glycosyltrans_8_dom-fam"/>
</dbReference>
<keyword evidence="8" id="KW-0448">Lipopolysaccharide biosynthesis</keyword>
<dbReference type="PANTHER" id="PTHR13778">
    <property type="entry name" value="GLYCOSYLTRANSFERASE 8 DOMAIN-CONTAINING PROTEIN"/>
    <property type="match status" value="1"/>
</dbReference>
<dbReference type="NCBIfam" id="NF011718">
    <property type="entry name" value="PRK15171.1"/>
    <property type="match status" value="1"/>
</dbReference>
<dbReference type="Gene3D" id="3.90.550.10">
    <property type="entry name" value="Spore Coat Polysaccharide Biosynthesis Protein SpsA, Chain A"/>
    <property type="match status" value="1"/>
</dbReference>
<dbReference type="GO" id="GO:0008918">
    <property type="term" value="F:lipopolysaccharide 3-alpha-galactosyltransferase activity"/>
    <property type="evidence" value="ECO:0007669"/>
    <property type="project" value="UniProtKB-EC"/>
</dbReference>
<keyword evidence="5 10" id="KW-0808">Transferase</keyword>
<dbReference type="InterPro" id="IPR013645">
    <property type="entry name" value="Glyco_transf_8N"/>
</dbReference>
<gene>
    <name evidence="10" type="primary">waaI</name>
    <name evidence="11" type="ORF">KL86CIT2_620078</name>
    <name evidence="10" type="ORF">KM92CIT3_20078</name>
</gene>
<dbReference type="Pfam" id="PF08437">
    <property type="entry name" value="Glyco_transf_8C"/>
    <property type="match status" value="1"/>
</dbReference>
<evidence type="ECO:0000313" key="11">
    <source>
        <dbReference type="EMBL" id="SBV68876.1"/>
    </source>
</evidence>
<dbReference type="InterPro" id="IPR029044">
    <property type="entry name" value="Nucleotide-diphossugar_trans"/>
</dbReference>
<dbReference type="EMBL" id="FLUA01000063">
    <property type="protein sequence ID" value="SBV68876.1"/>
    <property type="molecule type" value="Genomic_DNA"/>
</dbReference>
<keyword evidence="6" id="KW-0479">Metal-binding</keyword>
<evidence type="ECO:0000313" key="10">
    <source>
        <dbReference type="EMBL" id="SBV61904.1"/>
    </source>
</evidence>
<accession>A0A212I519</accession>
<evidence type="ECO:0000256" key="7">
    <source>
        <dbReference type="ARBA" id="ARBA00022842"/>
    </source>
</evidence>
<dbReference type="GO" id="GO:0046872">
    <property type="term" value="F:metal ion binding"/>
    <property type="evidence" value="ECO:0007669"/>
    <property type="project" value="UniProtKB-KW"/>
</dbReference>
<evidence type="ECO:0000256" key="6">
    <source>
        <dbReference type="ARBA" id="ARBA00022723"/>
    </source>
</evidence>
<feature type="domain" description="Glycosyl transferase family 8 C-terminal" evidence="9">
    <location>
        <begin position="276"/>
        <end position="332"/>
    </location>
</feature>
<dbReference type="EMBL" id="FLUB01000012">
    <property type="protein sequence ID" value="SBV61904.1"/>
    <property type="molecule type" value="Genomic_DNA"/>
</dbReference>
<protein>
    <submittedName>
        <fullName evidence="10">UDP-D-galactose:(Glucosyl)lipopolysaccharide-alpha-1,3-D-galactosyltransferase</fullName>
        <ecNumber evidence="10">2.4.1.44</ecNumber>
    </submittedName>
</protein>
<comment type="similarity">
    <text evidence="3">Belongs to the glycosyltransferase 8 family.</text>
</comment>
<sequence>MCLNDNRFILSQIDYNYSGCDETECFNVCYGLDKNFLFGCGVSIASILINNPQEKLAFHVFTDYFSTDFREEFEMLAKKYKTRIFIYLINGDTLKTLPSTRSWSYAIYFRFIIADYFSDKLDRILYLDADIVCKGSIQELIDFNFDPDDIAAVVAEGDEKWWKRRAEHLSTPGLVDGYFNSGFLLIQPPVWAAQRISSNAIELLNDQEITKKITHFDQDVLNILLTGKIKFIDRKFNTQYSINYELKDITVNPVRNSTVLVHYIGPTKPWHSWGDYPVSSFFYQAKDASPWQNTKLFEPQNTVQSRYAAKHFLKQKKFTQAFLCWGKYYAYKAKAIIK</sequence>
<dbReference type="RefSeq" id="WP_046671026.1">
    <property type="nucleotide sequence ID" value="NZ_LT598672.1"/>
</dbReference>
<proteinExistence type="inferred from homology"/>
<organism evidence="10">
    <name type="scientific">uncultured Citrobacter sp</name>
    <dbReference type="NCBI Taxonomy" id="200446"/>
    <lineage>
        <taxon>Bacteria</taxon>
        <taxon>Pseudomonadati</taxon>
        <taxon>Pseudomonadota</taxon>
        <taxon>Gammaproteobacteria</taxon>
        <taxon>Enterobacterales</taxon>
        <taxon>Enterobacteriaceae</taxon>
        <taxon>Citrobacter</taxon>
        <taxon>environmental samples</taxon>
    </lineage>
</organism>
<dbReference type="SUPFAM" id="SSF53448">
    <property type="entry name" value="Nucleotide-diphospho-sugar transferases"/>
    <property type="match status" value="1"/>
</dbReference>
<evidence type="ECO:0000259" key="9">
    <source>
        <dbReference type="Pfam" id="PF08437"/>
    </source>
</evidence>
<dbReference type="Pfam" id="PF01501">
    <property type="entry name" value="Glyco_transf_8"/>
    <property type="match status" value="1"/>
</dbReference>
<dbReference type="InterPro" id="IPR002495">
    <property type="entry name" value="Glyco_trans_8"/>
</dbReference>
<comment type="cofactor">
    <cofactor evidence="1">
        <name>Mg(2+)</name>
        <dbReference type="ChEBI" id="CHEBI:18420"/>
    </cofactor>
</comment>
<dbReference type="EC" id="2.4.1.44" evidence="10"/>
<reference evidence="10" key="1">
    <citation type="submission" date="2016-04" db="EMBL/GenBank/DDBJ databases">
        <authorList>
            <person name="Evans L.H."/>
            <person name="Alamgir A."/>
            <person name="Owens N."/>
            <person name="Weber N.D."/>
            <person name="Virtaneva K."/>
            <person name="Barbian K."/>
            <person name="Babar A."/>
            <person name="Rosenke K."/>
        </authorList>
    </citation>
    <scope>NUCLEOTIDE SEQUENCE</scope>
    <source>
        <strain evidence="11">86-2</strain>
        <strain evidence="10">92-3</strain>
    </source>
</reference>
<evidence type="ECO:0000256" key="5">
    <source>
        <dbReference type="ARBA" id="ARBA00022679"/>
    </source>
</evidence>
<evidence type="ECO:0000256" key="1">
    <source>
        <dbReference type="ARBA" id="ARBA00001946"/>
    </source>
</evidence>
<name>A0A212I519_9ENTR</name>
<comment type="pathway">
    <text evidence="2">Bacterial outer membrane biogenesis; LPS core biosynthesis.</text>
</comment>
<evidence type="ECO:0000256" key="2">
    <source>
        <dbReference type="ARBA" id="ARBA00004713"/>
    </source>
</evidence>
<dbReference type="GeneID" id="86998899"/>